<protein>
    <submittedName>
        <fullName evidence="1">Uncharacterized protein</fullName>
    </submittedName>
</protein>
<reference evidence="1" key="2">
    <citation type="submission" date="2025-09" db="UniProtKB">
        <authorList>
            <consortium name="Ensembl"/>
        </authorList>
    </citation>
    <scope>IDENTIFICATION</scope>
</reference>
<name>A0A8D2MGL7_ZONAL</name>
<reference evidence="1" key="1">
    <citation type="submission" date="2025-08" db="UniProtKB">
        <authorList>
            <consortium name="Ensembl"/>
        </authorList>
    </citation>
    <scope>IDENTIFICATION</scope>
</reference>
<accession>A0A8D2MGL7</accession>
<sequence length="75" mass="8139">IDALLPRLLPTSAPAPTITFKMTSSLEMLFHSSVTPSSFRCTNISDSRRLELLWNKGRPGSSAAGQGFVQPSPKH</sequence>
<keyword evidence="2" id="KW-1185">Reference proteome</keyword>
<dbReference type="Ensembl" id="ENSZALT00000009421.1">
    <property type="protein sequence ID" value="ENSZALP00000006472.1"/>
    <property type="gene ID" value="ENSZALG00000005886.1"/>
</dbReference>
<evidence type="ECO:0000313" key="2">
    <source>
        <dbReference type="Proteomes" id="UP000694413"/>
    </source>
</evidence>
<dbReference type="AlphaFoldDB" id="A0A8D2MGL7"/>
<dbReference type="Proteomes" id="UP000694413">
    <property type="component" value="Unassembled WGS sequence"/>
</dbReference>
<organism evidence="1 2">
    <name type="scientific">Zonotrichia albicollis</name>
    <name type="common">White-throated sparrow</name>
    <name type="synonym">Fringilla albicollis</name>
    <dbReference type="NCBI Taxonomy" id="44394"/>
    <lineage>
        <taxon>Eukaryota</taxon>
        <taxon>Metazoa</taxon>
        <taxon>Chordata</taxon>
        <taxon>Craniata</taxon>
        <taxon>Vertebrata</taxon>
        <taxon>Euteleostomi</taxon>
        <taxon>Archelosauria</taxon>
        <taxon>Archosauria</taxon>
        <taxon>Dinosauria</taxon>
        <taxon>Saurischia</taxon>
        <taxon>Theropoda</taxon>
        <taxon>Coelurosauria</taxon>
        <taxon>Aves</taxon>
        <taxon>Neognathae</taxon>
        <taxon>Neoaves</taxon>
        <taxon>Telluraves</taxon>
        <taxon>Australaves</taxon>
        <taxon>Passeriformes</taxon>
        <taxon>Passerellidae</taxon>
        <taxon>Zonotrichia</taxon>
    </lineage>
</organism>
<proteinExistence type="predicted"/>
<evidence type="ECO:0000313" key="1">
    <source>
        <dbReference type="Ensembl" id="ENSZALP00000006472.1"/>
    </source>
</evidence>